<feature type="domain" description="Amidohydrolase-related" evidence="3">
    <location>
        <begin position="722"/>
        <end position="1056"/>
    </location>
</feature>
<reference evidence="4 5" key="1">
    <citation type="submission" date="2019-08" db="EMBL/GenBank/DDBJ databases">
        <title>Deep-cultivation of Planctomycetes and their phenomic and genomic characterization uncovers novel biology.</title>
        <authorList>
            <person name="Wiegand S."/>
            <person name="Jogler M."/>
            <person name="Boedeker C."/>
            <person name="Pinto D."/>
            <person name="Vollmers J."/>
            <person name="Rivas-Marin E."/>
            <person name="Kohn T."/>
            <person name="Peeters S.H."/>
            <person name="Heuer A."/>
            <person name="Rast P."/>
            <person name="Oberbeckmann S."/>
            <person name="Bunk B."/>
            <person name="Jeske O."/>
            <person name="Meyerdierks A."/>
            <person name="Storesund J.E."/>
            <person name="Kallscheuer N."/>
            <person name="Luecker S."/>
            <person name="Lage O.M."/>
            <person name="Pohl T."/>
            <person name="Merkel B.J."/>
            <person name="Hornburger P."/>
            <person name="Mueller R.-W."/>
            <person name="Bruemmer F."/>
            <person name="Labrenz M."/>
            <person name="Spormann A.M."/>
            <person name="Op den Camp H."/>
            <person name="Overmann J."/>
            <person name="Amann R."/>
            <person name="Jetten M.S.M."/>
            <person name="Mascher T."/>
            <person name="Medema M.H."/>
            <person name="Devos D.P."/>
            <person name="Kaster A.-K."/>
            <person name="Ovreas L."/>
            <person name="Rohde M."/>
            <person name="Galperin M.Y."/>
            <person name="Jogler C."/>
        </authorList>
    </citation>
    <scope>NUCLEOTIDE SEQUENCE [LARGE SCALE GENOMIC DNA]</scope>
    <source>
        <strain evidence="4 5">UC8</strain>
    </source>
</reference>
<dbReference type="EMBL" id="CP042914">
    <property type="protein sequence ID" value="QEG39831.1"/>
    <property type="molecule type" value="Genomic_DNA"/>
</dbReference>
<evidence type="ECO:0000313" key="5">
    <source>
        <dbReference type="Proteomes" id="UP000325286"/>
    </source>
</evidence>
<dbReference type="PANTHER" id="PTHR36842">
    <property type="entry name" value="PROTEIN TOLB HOMOLOG"/>
    <property type="match status" value="1"/>
</dbReference>
<keyword evidence="5" id="KW-1185">Reference proteome</keyword>
<name>A0A5B9R0T6_9BACT</name>
<keyword evidence="2" id="KW-0732">Signal</keyword>
<feature type="signal peptide" evidence="2">
    <location>
        <begin position="1"/>
        <end position="22"/>
    </location>
</feature>
<dbReference type="GO" id="GO:0016810">
    <property type="term" value="F:hydrolase activity, acting on carbon-nitrogen (but not peptide) bonds"/>
    <property type="evidence" value="ECO:0007669"/>
    <property type="project" value="InterPro"/>
</dbReference>
<dbReference type="InterPro" id="IPR011042">
    <property type="entry name" value="6-blade_b-propeller_TolB-like"/>
</dbReference>
<evidence type="ECO:0000256" key="2">
    <source>
        <dbReference type="SAM" id="SignalP"/>
    </source>
</evidence>
<feature type="chain" id="PRO_5022935641" evidence="2">
    <location>
        <begin position="23"/>
        <end position="1102"/>
    </location>
</feature>
<dbReference type="Gene3D" id="1.20.58.520">
    <property type="entry name" value="Amidohydrolase"/>
    <property type="match status" value="1"/>
</dbReference>
<dbReference type="Gene3D" id="2.120.10.60">
    <property type="entry name" value="Tricorn protease N-terminal domain"/>
    <property type="match status" value="1"/>
</dbReference>
<dbReference type="Pfam" id="PF07676">
    <property type="entry name" value="PD40"/>
    <property type="match status" value="6"/>
</dbReference>
<dbReference type="KEGG" id="rul:UC8_18300"/>
<dbReference type="InterPro" id="IPR032466">
    <property type="entry name" value="Metal_Hydrolase"/>
</dbReference>
<protein>
    <submittedName>
        <fullName evidence="4">Translocation protein TolB</fullName>
    </submittedName>
</protein>
<dbReference type="InterPro" id="IPR006680">
    <property type="entry name" value="Amidohydro-rel"/>
</dbReference>
<dbReference type="SUPFAM" id="SSF51556">
    <property type="entry name" value="Metallo-dependent hydrolases"/>
    <property type="match status" value="1"/>
</dbReference>
<dbReference type="Gene3D" id="3.40.50.10910">
    <property type="entry name" value="Amidohydrolase"/>
    <property type="match status" value="1"/>
</dbReference>
<dbReference type="Gene3D" id="2.30.40.10">
    <property type="entry name" value="Urease, subunit C, domain 1"/>
    <property type="match status" value="1"/>
</dbReference>
<dbReference type="InterPro" id="IPR011659">
    <property type="entry name" value="WD40"/>
</dbReference>
<evidence type="ECO:0000256" key="1">
    <source>
        <dbReference type="ARBA" id="ARBA00009820"/>
    </source>
</evidence>
<evidence type="ECO:0000259" key="3">
    <source>
        <dbReference type="Pfam" id="PF01979"/>
    </source>
</evidence>
<dbReference type="PANTHER" id="PTHR36842:SF1">
    <property type="entry name" value="PROTEIN TOLB"/>
    <property type="match status" value="1"/>
</dbReference>
<dbReference type="SUPFAM" id="SSF51338">
    <property type="entry name" value="Composite domain of metallo-dependent hydrolases"/>
    <property type="match status" value="1"/>
</dbReference>
<accession>A0A5B9R0T6</accession>
<organism evidence="4 5">
    <name type="scientific">Roseimaritima ulvae</name>
    <dbReference type="NCBI Taxonomy" id="980254"/>
    <lineage>
        <taxon>Bacteria</taxon>
        <taxon>Pseudomonadati</taxon>
        <taxon>Planctomycetota</taxon>
        <taxon>Planctomycetia</taxon>
        <taxon>Pirellulales</taxon>
        <taxon>Pirellulaceae</taxon>
        <taxon>Roseimaritima</taxon>
    </lineage>
</organism>
<dbReference type="Proteomes" id="UP000325286">
    <property type="component" value="Chromosome"/>
</dbReference>
<sequence precursor="true">MLHRLNAALLLFAVLAATDALADAPAKSWKVASPPGPSKAQPIDVDEGTWLNLDVSPDGQTIVFDLLGDLYLMPIEGADGSKATSGRKPKKLTSGVAWDMQPRFSPDGQTIAFTSDRTGKNDKGGDNIWRIDVDGKNLTQVTSETYRLLNGPAWSPDGQYIVARKHFTSRRSLGSGEMWMYHRDALATDATAGIQLTEKPNAQKDVNEPIFSPDGRYLYYSQDATPGNTFEYDKDSHKGIYVVKRLDLQTSETETLISGPGGACRPVPSPDGSTIAFVRRVGAKTGLHLYDLRSGGVRVLYEDLERDMQEAWAIHGVYSSYAWTPDGEAIVIWAKGKIRRIQVADGSAQVIPFRIRDQRSIRKAVRFPIPVAEDNFNVKMLRSVTTAPDGSMVAYQALGHVYVRNLPSGQPRRLTTQSDHFEFFPSFSRDGRYIAYCSWHDQSLGAVRIAAVDPQAAENWIVTTEPGHYTNPVFSPDGETVVYEKHAGGYLTSHLWSRDTGLYRSSARGGDMQRIAKSASSPQFAAANDRVFFTKSEGGSDADNRKLCSIQLDGTDQRTHYTSQWATDFRVSPDRKHVAFVERFHVYVAPMIDAGSPISVGPGGKALPIRKVSETAGDFVHFSGDGKRLHWSLGPDYYSIDVTPEADEPTPPEPIAIGFQHPHDKPEGKVAIVGAKIVTMGKAGVIDRGVILLEGNRITAVGPMNKIKVPEDAFVIQAKGQVVTPGLIDTHAHGPMAASGITPQQNWVSMARLAFGVTTIHDPSNDTHSIFAASELTKAGKITAPRTFSTGKILYGATGSFKAEINSLEDAKFHLQRMKAVGAFSVKSYNQPRRDQRQQVIAAARELKMMVVPEGGSTFMHNMTMIVDGHTGIEHTLPVQTAYDDVMDLWRNTGVGYTPTLNVAYGGLSGEQYWYATNDLWLHPRLQTFIPPHVLNPRSRRRQKSPLEDYNHIRVAEIAKQVVDQGGLVQSGGHGQLAGICTHWELWSFVQGGMTPMQALACGTINGAKYLGLDGDLGSIEKGKLADLVILQKGADPTVKIRDTEKIATVIANGRIYEANRMNRYGSRMPRTPFYWNDGAGSPSQGFTLSDAVGCSCGRCAP</sequence>
<evidence type="ECO:0000313" key="4">
    <source>
        <dbReference type="EMBL" id="QEG39831.1"/>
    </source>
</evidence>
<dbReference type="OrthoDB" id="269409at2"/>
<dbReference type="AlphaFoldDB" id="A0A5B9R0T6"/>
<dbReference type="Gene3D" id="2.120.10.30">
    <property type="entry name" value="TolB, C-terminal domain"/>
    <property type="match status" value="2"/>
</dbReference>
<dbReference type="Gene3D" id="3.30.110.90">
    <property type="entry name" value="Amidohydrolase"/>
    <property type="match status" value="1"/>
</dbReference>
<dbReference type="InterPro" id="IPR011059">
    <property type="entry name" value="Metal-dep_hydrolase_composite"/>
</dbReference>
<gene>
    <name evidence="4" type="ORF">UC8_18300</name>
</gene>
<dbReference type="SUPFAM" id="SSF82171">
    <property type="entry name" value="DPP6 N-terminal domain-like"/>
    <property type="match status" value="2"/>
</dbReference>
<dbReference type="Pfam" id="PF01979">
    <property type="entry name" value="Amidohydro_1"/>
    <property type="match status" value="1"/>
</dbReference>
<dbReference type="RefSeq" id="WP_068134184.1">
    <property type="nucleotide sequence ID" value="NZ_CP042914.1"/>
</dbReference>
<proteinExistence type="inferred from homology"/>
<comment type="similarity">
    <text evidence="1">Belongs to the TolB family.</text>
</comment>